<comment type="cofactor">
    <cofactor evidence="1 3">
        <name>heme</name>
        <dbReference type="ChEBI" id="CHEBI:30413"/>
    </cofactor>
</comment>
<dbReference type="GO" id="GO:0005506">
    <property type="term" value="F:iron ion binding"/>
    <property type="evidence" value="ECO:0007669"/>
    <property type="project" value="InterPro"/>
</dbReference>
<keyword evidence="4" id="KW-0503">Monooxygenase</keyword>
<dbReference type="PRINTS" id="PR00385">
    <property type="entry name" value="P450"/>
</dbReference>
<keyword evidence="3 4" id="KW-0408">Iron</keyword>
<keyword evidence="3 4" id="KW-0349">Heme</keyword>
<dbReference type="InterPro" id="IPR050121">
    <property type="entry name" value="Cytochrome_P450_monoxygenase"/>
</dbReference>
<keyword evidence="6" id="KW-1185">Reference proteome</keyword>
<dbReference type="GO" id="GO:0020037">
    <property type="term" value="F:heme binding"/>
    <property type="evidence" value="ECO:0007669"/>
    <property type="project" value="InterPro"/>
</dbReference>
<feature type="binding site" description="axial binding residue" evidence="3">
    <location>
        <position position="394"/>
    </location>
    <ligand>
        <name>heme</name>
        <dbReference type="ChEBI" id="CHEBI:30413"/>
    </ligand>
    <ligandPart>
        <name>Fe</name>
        <dbReference type="ChEBI" id="CHEBI:18248"/>
    </ligandPart>
</feature>
<proteinExistence type="inferred from homology"/>
<comment type="similarity">
    <text evidence="2 4">Belongs to the cytochrome P450 family.</text>
</comment>
<dbReference type="EMBL" id="CP036275">
    <property type="protein sequence ID" value="QDU40180.1"/>
    <property type="molecule type" value="Genomic_DNA"/>
</dbReference>
<organism evidence="5 6">
    <name type="scientific">Maioricimonas rarisocia</name>
    <dbReference type="NCBI Taxonomy" id="2528026"/>
    <lineage>
        <taxon>Bacteria</taxon>
        <taxon>Pseudomonadati</taxon>
        <taxon>Planctomycetota</taxon>
        <taxon>Planctomycetia</taxon>
        <taxon>Planctomycetales</taxon>
        <taxon>Planctomycetaceae</taxon>
        <taxon>Maioricimonas</taxon>
    </lineage>
</organism>
<evidence type="ECO:0000256" key="3">
    <source>
        <dbReference type="PIRSR" id="PIRSR602401-1"/>
    </source>
</evidence>
<dbReference type="PROSITE" id="PS00086">
    <property type="entry name" value="CYTOCHROME_P450"/>
    <property type="match status" value="1"/>
</dbReference>
<dbReference type="InterPro" id="IPR001128">
    <property type="entry name" value="Cyt_P450"/>
</dbReference>
<evidence type="ECO:0000256" key="4">
    <source>
        <dbReference type="RuleBase" id="RU000461"/>
    </source>
</evidence>
<dbReference type="KEGG" id="mri:Mal4_45350"/>
<dbReference type="InterPro" id="IPR002401">
    <property type="entry name" value="Cyt_P450_E_grp-I"/>
</dbReference>
<dbReference type="RefSeq" id="WP_145371294.1">
    <property type="nucleotide sequence ID" value="NZ_CP036275.1"/>
</dbReference>
<dbReference type="PANTHER" id="PTHR24305">
    <property type="entry name" value="CYTOCHROME P450"/>
    <property type="match status" value="1"/>
</dbReference>
<dbReference type="InterPro" id="IPR017972">
    <property type="entry name" value="Cyt_P450_CS"/>
</dbReference>
<dbReference type="Gene3D" id="1.10.630.10">
    <property type="entry name" value="Cytochrome P450"/>
    <property type="match status" value="1"/>
</dbReference>
<protein>
    <submittedName>
        <fullName evidence="5">Pentalenene oxygenase</fullName>
    </submittedName>
</protein>
<dbReference type="PRINTS" id="PR00463">
    <property type="entry name" value="EP450I"/>
</dbReference>
<gene>
    <name evidence="5" type="primary">ptlI</name>
    <name evidence="5" type="ORF">Mal4_45350</name>
</gene>
<evidence type="ECO:0000313" key="6">
    <source>
        <dbReference type="Proteomes" id="UP000320496"/>
    </source>
</evidence>
<dbReference type="InterPro" id="IPR036396">
    <property type="entry name" value="Cyt_P450_sf"/>
</dbReference>
<dbReference type="Pfam" id="PF00067">
    <property type="entry name" value="p450"/>
    <property type="match status" value="1"/>
</dbReference>
<dbReference type="SUPFAM" id="SSF48264">
    <property type="entry name" value="Cytochrome P450"/>
    <property type="match status" value="1"/>
</dbReference>
<keyword evidence="3 4" id="KW-0479">Metal-binding</keyword>
<dbReference type="Proteomes" id="UP000320496">
    <property type="component" value="Chromosome"/>
</dbReference>
<sequence length="479" mass="53282">MSRISIASDHDAANHLPVSQGRIADFADDPVVCMRRLWARHGEIAALEEGTQRIHFVFGPHYTKQVLSNATTFHSRFFALRGPRRSSHRRVTSGLLSMNGEEHRRHRRMVMQPFQKSAIGAYHETVCEVADELVSGWRPGQLVDINAEMTRYMLRLTSRILFGLDDGDLAEHVGELTERWVALNHALGPAAFSADSESADRYDELLSAAKELEVAAKEMIRSRRAGKPGFDVLSLLLRAHDEQGGISDEQLMGHIVLLFGAAHLTSAHTLTWTLLLLAQHPEIMRQLHEELTTVVGSRPVRNDELDSLPVLDRVLKESMRILPASSYSQRVAAEPTKLGPFDLAPGAVVIFSQFITHHLPELYSEPERFLPDRWNEISPSPYAYLPFGAGPRMCIGAALGMMQLKVSLPSLLQRFKFSLVPEATVNARVMSTMLFPTTSVPMRIESQDGQFAAQPIRGNIHTLVDFPSVAGNAPVRKAA</sequence>
<accession>A0A517ZCK9</accession>
<reference evidence="5 6" key="1">
    <citation type="submission" date="2019-02" db="EMBL/GenBank/DDBJ databases">
        <title>Deep-cultivation of Planctomycetes and their phenomic and genomic characterization uncovers novel biology.</title>
        <authorList>
            <person name="Wiegand S."/>
            <person name="Jogler M."/>
            <person name="Boedeker C."/>
            <person name="Pinto D."/>
            <person name="Vollmers J."/>
            <person name="Rivas-Marin E."/>
            <person name="Kohn T."/>
            <person name="Peeters S.H."/>
            <person name="Heuer A."/>
            <person name="Rast P."/>
            <person name="Oberbeckmann S."/>
            <person name="Bunk B."/>
            <person name="Jeske O."/>
            <person name="Meyerdierks A."/>
            <person name="Storesund J.E."/>
            <person name="Kallscheuer N."/>
            <person name="Luecker S."/>
            <person name="Lage O.M."/>
            <person name="Pohl T."/>
            <person name="Merkel B.J."/>
            <person name="Hornburger P."/>
            <person name="Mueller R.-W."/>
            <person name="Bruemmer F."/>
            <person name="Labrenz M."/>
            <person name="Spormann A.M."/>
            <person name="Op den Camp H."/>
            <person name="Overmann J."/>
            <person name="Amann R."/>
            <person name="Jetten M.S.M."/>
            <person name="Mascher T."/>
            <person name="Medema M.H."/>
            <person name="Devos D.P."/>
            <person name="Kaster A.-K."/>
            <person name="Ovreas L."/>
            <person name="Rohde M."/>
            <person name="Galperin M.Y."/>
            <person name="Jogler C."/>
        </authorList>
    </citation>
    <scope>NUCLEOTIDE SEQUENCE [LARGE SCALE GENOMIC DNA]</scope>
    <source>
        <strain evidence="5 6">Mal4</strain>
    </source>
</reference>
<name>A0A517ZCK9_9PLAN</name>
<dbReference type="GO" id="GO:0004497">
    <property type="term" value="F:monooxygenase activity"/>
    <property type="evidence" value="ECO:0007669"/>
    <property type="project" value="UniProtKB-KW"/>
</dbReference>
<dbReference type="OrthoDB" id="9789468at2"/>
<dbReference type="PANTHER" id="PTHR24305:SF166">
    <property type="entry name" value="CYTOCHROME P450 12A4, MITOCHONDRIAL-RELATED"/>
    <property type="match status" value="1"/>
</dbReference>
<evidence type="ECO:0000256" key="2">
    <source>
        <dbReference type="ARBA" id="ARBA00010617"/>
    </source>
</evidence>
<evidence type="ECO:0000256" key="1">
    <source>
        <dbReference type="ARBA" id="ARBA00001971"/>
    </source>
</evidence>
<evidence type="ECO:0000313" key="5">
    <source>
        <dbReference type="EMBL" id="QDU40180.1"/>
    </source>
</evidence>
<dbReference type="AlphaFoldDB" id="A0A517ZCK9"/>
<dbReference type="GO" id="GO:0016705">
    <property type="term" value="F:oxidoreductase activity, acting on paired donors, with incorporation or reduction of molecular oxygen"/>
    <property type="evidence" value="ECO:0007669"/>
    <property type="project" value="InterPro"/>
</dbReference>
<keyword evidence="4" id="KW-0560">Oxidoreductase</keyword>